<accession>A0AA86ME32</accession>
<proteinExistence type="predicted"/>
<name>A0AA86ME32_9BURK</name>
<dbReference type="Proteomes" id="UP001329151">
    <property type="component" value="Chromosome"/>
</dbReference>
<sequence>MTIFNTDVALDMSCTERELLRWVDMIASLFPKCGTGDSYADFALEGGTARIAWKLLPDRVIALVRLKRMEVTLAYSDGVPVEARAHFSKQFQMHTLRGGG</sequence>
<dbReference type="KEGG" id="lto:RGQ30_09360"/>
<keyword evidence="2" id="KW-1185">Reference proteome</keyword>
<evidence type="ECO:0000313" key="2">
    <source>
        <dbReference type="Proteomes" id="UP001329151"/>
    </source>
</evidence>
<protein>
    <submittedName>
        <fullName evidence="1">Uncharacterized protein</fullName>
    </submittedName>
</protein>
<evidence type="ECO:0000313" key="1">
    <source>
        <dbReference type="EMBL" id="BET25435.1"/>
    </source>
</evidence>
<organism evidence="1 2">
    <name type="scientific">Limnobacter thiooxidans</name>
    <dbReference type="NCBI Taxonomy" id="131080"/>
    <lineage>
        <taxon>Bacteria</taxon>
        <taxon>Pseudomonadati</taxon>
        <taxon>Pseudomonadota</taxon>
        <taxon>Betaproteobacteria</taxon>
        <taxon>Burkholderiales</taxon>
        <taxon>Burkholderiaceae</taxon>
        <taxon>Limnobacter</taxon>
    </lineage>
</organism>
<reference evidence="1 2" key="1">
    <citation type="submission" date="2023-10" db="EMBL/GenBank/DDBJ databases">
        <title>Complete Genome Sequence of Limnobacter thiooxidans CS-K2T, Isolated from freshwater lake sediments in Bavaria, Germany.</title>
        <authorList>
            <person name="Naruki M."/>
            <person name="Watanabe A."/>
            <person name="Warashina T."/>
            <person name="Morita T."/>
            <person name="Arakawa K."/>
        </authorList>
    </citation>
    <scope>NUCLEOTIDE SEQUENCE [LARGE SCALE GENOMIC DNA]</scope>
    <source>
        <strain evidence="1 2">CS-K2</strain>
    </source>
</reference>
<gene>
    <name evidence="1" type="ORF">RGQ30_09360</name>
</gene>
<dbReference type="AlphaFoldDB" id="A0AA86ME32"/>
<dbReference type="EMBL" id="AP028947">
    <property type="protein sequence ID" value="BET25435.1"/>
    <property type="molecule type" value="Genomic_DNA"/>
</dbReference>
<dbReference type="RefSeq" id="WP_130558087.1">
    <property type="nucleotide sequence ID" value="NZ_AP028947.1"/>
</dbReference>